<dbReference type="Gene3D" id="3.20.20.150">
    <property type="entry name" value="Divalent-metal-dependent TIM barrel enzymes"/>
    <property type="match status" value="1"/>
</dbReference>
<proteinExistence type="predicted"/>
<dbReference type="Proteomes" id="UP000187261">
    <property type="component" value="Unassembled WGS sequence"/>
</dbReference>
<dbReference type="OrthoDB" id="9801426at2"/>
<dbReference type="InterPro" id="IPR013022">
    <property type="entry name" value="Xyl_isomerase-like_TIM-brl"/>
</dbReference>
<evidence type="ECO:0000256" key="1">
    <source>
        <dbReference type="ARBA" id="ARBA00023235"/>
    </source>
</evidence>
<dbReference type="AlphaFoldDB" id="A0A1U7PZU7"/>
<dbReference type="PANTHER" id="PTHR43489">
    <property type="entry name" value="ISOMERASE"/>
    <property type="match status" value="1"/>
</dbReference>
<evidence type="ECO:0000259" key="2">
    <source>
        <dbReference type="Pfam" id="PF01261"/>
    </source>
</evidence>
<feature type="domain" description="Xylose isomerase-like TIM barrel" evidence="2">
    <location>
        <begin position="4"/>
        <end position="123"/>
    </location>
</feature>
<accession>A0A1U7PZU7</accession>
<dbReference type="STRING" id="1121284.SAMN05660493_03290"/>
<gene>
    <name evidence="3" type="ORF">SAMN05660493_03290</name>
</gene>
<evidence type="ECO:0000313" key="4">
    <source>
        <dbReference type="Proteomes" id="UP000187261"/>
    </source>
</evidence>
<dbReference type="InterPro" id="IPR050417">
    <property type="entry name" value="Sugar_Epim/Isomerase"/>
</dbReference>
<keyword evidence="4" id="KW-1185">Reference proteome</keyword>
<protein>
    <submittedName>
        <fullName evidence="3">Xylose isomerase-like TIM barrel</fullName>
    </submittedName>
</protein>
<sequence length="156" mass="18158">MAFIIEVVRRLDQVAAQHHIMMTYEACCHYELPWVQTADELLRIYNESGAKNLKLVLDSFHMNIAETDMLEPIRKIGNLLDSYHISDSGRGEIGTGHINFVAQYKTLQEVGFKGYVFLEIVIPECRPYKLPMNDRQITEFIRQNQYSKKMWEAISS</sequence>
<keyword evidence="1 3" id="KW-0413">Isomerase</keyword>
<dbReference type="EMBL" id="FTPU01000073">
    <property type="protein sequence ID" value="SIT98866.1"/>
    <property type="molecule type" value="Genomic_DNA"/>
</dbReference>
<evidence type="ECO:0000313" key="3">
    <source>
        <dbReference type="EMBL" id="SIT98866.1"/>
    </source>
</evidence>
<name>A0A1U7PZU7_9FLAO</name>
<dbReference type="Pfam" id="PF01261">
    <property type="entry name" value="AP_endonuc_2"/>
    <property type="match status" value="1"/>
</dbReference>
<dbReference type="SUPFAM" id="SSF51658">
    <property type="entry name" value="Xylose isomerase-like"/>
    <property type="match status" value="1"/>
</dbReference>
<dbReference type="PANTHER" id="PTHR43489:SF7">
    <property type="entry name" value="3-DEHYDRO-D-GULOSIDE 4-EPIMERASE-RELATED"/>
    <property type="match status" value="1"/>
</dbReference>
<dbReference type="InterPro" id="IPR036237">
    <property type="entry name" value="Xyl_isomerase-like_sf"/>
</dbReference>
<reference evidence="4" key="1">
    <citation type="submission" date="2016-10" db="EMBL/GenBank/DDBJ databases">
        <authorList>
            <person name="Varghese N."/>
            <person name="Submissions S."/>
        </authorList>
    </citation>
    <scope>NUCLEOTIDE SEQUENCE [LARGE SCALE GENOMIC DNA]</scope>
    <source>
        <strain evidence="4">DSM 19482</strain>
    </source>
</reference>
<dbReference type="RefSeq" id="WP_076784567.1">
    <property type="nucleotide sequence ID" value="NZ_FTPU01000073.1"/>
</dbReference>
<dbReference type="GO" id="GO:0016853">
    <property type="term" value="F:isomerase activity"/>
    <property type="evidence" value="ECO:0007669"/>
    <property type="project" value="UniProtKB-KW"/>
</dbReference>
<organism evidence="3 4">
    <name type="scientific">Epilithonimonas bovis DSM 19482</name>
    <dbReference type="NCBI Taxonomy" id="1121284"/>
    <lineage>
        <taxon>Bacteria</taxon>
        <taxon>Pseudomonadati</taxon>
        <taxon>Bacteroidota</taxon>
        <taxon>Flavobacteriia</taxon>
        <taxon>Flavobacteriales</taxon>
        <taxon>Weeksellaceae</taxon>
        <taxon>Chryseobacterium group</taxon>
        <taxon>Epilithonimonas</taxon>
    </lineage>
</organism>